<keyword evidence="4" id="KW-1185">Reference proteome</keyword>
<dbReference type="Proteomes" id="UP000222106">
    <property type="component" value="Unassembled WGS sequence"/>
</dbReference>
<dbReference type="EMBL" id="PDJI01000004">
    <property type="protein sequence ID" value="PFG38154.1"/>
    <property type="molecule type" value="Genomic_DNA"/>
</dbReference>
<evidence type="ECO:0000256" key="1">
    <source>
        <dbReference type="ARBA" id="ARBA00007689"/>
    </source>
</evidence>
<dbReference type="RefSeq" id="WP_098482478.1">
    <property type="nucleotide sequence ID" value="NZ_PDJI01000004.1"/>
</dbReference>
<feature type="domain" description="YCII-related" evidence="2">
    <location>
        <begin position="4"/>
        <end position="87"/>
    </location>
</feature>
<dbReference type="SUPFAM" id="SSF54909">
    <property type="entry name" value="Dimeric alpha+beta barrel"/>
    <property type="match status" value="1"/>
</dbReference>
<name>A0A2A9EGW1_9MICO</name>
<dbReference type="OrthoDB" id="8968203at2"/>
<comment type="similarity">
    <text evidence="1">Belongs to the YciI family.</text>
</comment>
<dbReference type="InterPro" id="IPR005545">
    <property type="entry name" value="YCII"/>
</dbReference>
<dbReference type="Pfam" id="PF03795">
    <property type="entry name" value="YCII"/>
    <property type="match status" value="1"/>
</dbReference>
<gene>
    <name evidence="3" type="ORF">ATJ97_0625</name>
</gene>
<reference evidence="3 4" key="1">
    <citation type="submission" date="2017-10" db="EMBL/GenBank/DDBJ databases">
        <title>Sequencing the genomes of 1000 actinobacteria strains.</title>
        <authorList>
            <person name="Klenk H.-P."/>
        </authorList>
    </citation>
    <scope>NUCLEOTIDE SEQUENCE [LARGE SCALE GENOMIC DNA]</scope>
    <source>
        <strain evidence="3 4">DSM 21838</strain>
    </source>
</reference>
<organism evidence="3 4">
    <name type="scientific">Georgenia soli</name>
    <dbReference type="NCBI Taxonomy" id="638953"/>
    <lineage>
        <taxon>Bacteria</taxon>
        <taxon>Bacillati</taxon>
        <taxon>Actinomycetota</taxon>
        <taxon>Actinomycetes</taxon>
        <taxon>Micrococcales</taxon>
        <taxon>Bogoriellaceae</taxon>
        <taxon>Georgenia</taxon>
    </lineage>
</organism>
<dbReference type="AlphaFoldDB" id="A0A2A9EGW1"/>
<dbReference type="Gene3D" id="3.30.70.1060">
    <property type="entry name" value="Dimeric alpha+beta barrel"/>
    <property type="match status" value="1"/>
</dbReference>
<proteinExistence type="inferred from homology"/>
<comment type="caution">
    <text evidence="3">The sequence shown here is derived from an EMBL/GenBank/DDBJ whole genome shotgun (WGS) entry which is preliminary data.</text>
</comment>
<sequence length="95" mass="10434">MTLFAVEYVYDQNRTRDLDALRPQHRTFLGGLHEAGSLVASGPWLDAAAPGALLLVRAENHDAAIHLLDSDPFHRAHLIVRRTARAWSPVVGTLG</sequence>
<evidence type="ECO:0000313" key="3">
    <source>
        <dbReference type="EMBL" id="PFG38154.1"/>
    </source>
</evidence>
<evidence type="ECO:0000259" key="2">
    <source>
        <dbReference type="Pfam" id="PF03795"/>
    </source>
</evidence>
<evidence type="ECO:0000313" key="4">
    <source>
        <dbReference type="Proteomes" id="UP000222106"/>
    </source>
</evidence>
<accession>A0A2A9EGW1</accession>
<dbReference type="InterPro" id="IPR011008">
    <property type="entry name" value="Dimeric_a/b-barrel"/>
</dbReference>
<protein>
    <recommendedName>
        <fullName evidence="2">YCII-related domain-containing protein</fullName>
    </recommendedName>
</protein>